<dbReference type="RefSeq" id="WP_176239645.1">
    <property type="nucleotide sequence ID" value="NZ_AP024412.1"/>
</dbReference>
<keyword evidence="2" id="KW-1185">Reference proteome</keyword>
<evidence type="ECO:0008006" key="3">
    <source>
        <dbReference type="Google" id="ProtNLM"/>
    </source>
</evidence>
<gene>
    <name evidence="1" type="ORF">MPAN_003340</name>
</gene>
<dbReference type="EMBL" id="AP024412">
    <property type="protein sequence ID" value="BCR35441.1"/>
    <property type="molecule type" value="Genomic_DNA"/>
</dbReference>
<proteinExistence type="predicted"/>
<dbReference type="KEGG" id="manr:MPAN_003340"/>
<evidence type="ECO:0000313" key="2">
    <source>
        <dbReference type="Proteomes" id="UP000620133"/>
    </source>
</evidence>
<dbReference type="Proteomes" id="UP000620133">
    <property type="component" value="Chromosome"/>
</dbReference>
<evidence type="ECO:0000313" key="1">
    <source>
        <dbReference type="EMBL" id="BCR35441.1"/>
    </source>
</evidence>
<organism evidence="1 2">
    <name type="scientific">Mariniplasma anaerobium</name>
    <dbReference type="NCBI Taxonomy" id="2735436"/>
    <lineage>
        <taxon>Bacteria</taxon>
        <taxon>Bacillati</taxon>
        <taxon>Mycoplasmatota</taxon>
        <taxon>Mollicutes</taxon>
        <taxon>Acholeplasmatales</taxon>
        <taxon>Acholeplasmataceae</taxon>
        <taxon>Mariniplasma</taxon>
    </lineage>
</organism>
<name>A0A7U9XX26_9MOLU</name>
<protein>
    <recommendedName>
        <fullName evidence="3">ATP synthase I chain</fullName>
    </recommendedName>
</protein>
<reference evidence="1" key="1">
    <citation type="submission" date="2021-01" db="EMBL/GenBank/DDBJ databases">
        <title>Draft genome sequence of Acholeplasmataceae bacterium strain Mahy22.</title>
        <authorList>
            <person name="Watanabe M."/>
            <person name="Kojima H."/>
            <person name="Fukui M."/>
        </authorList>
    </citation>
    <scope>NUCLEOTIDE SEQUENCE</scope>
    <source>
        <strain evidence="1">Mahy22</strain>
    </source>
</reference>
<sequence>MKDVSVINLIALGYAVLLALVSLIFFREYAVWAVLGSATVLFNHSQTIRLTKEKFNARKIGTHLVIRFVMYLVVIAFAYFDQQANGTSELIRVYIFLLLGFFSVKVGIFIYATPFFKSHRLKDDIDIIAIKEDDMDV</sequence>
<dbReference type="AlphaFoldDB" id="A0A7U9XX26"/>
<accession>A0A7U9XX26</accession>